<dbReference type="OrthoDB" id="6093671at2759"/>
<feature type="binding site" evidence="5">
    <location>
        <position position="232"/>
    </location>
    <ligand>
        <name>S-adenosyl-L-methionine</name>
        <dbReference type="ChEBI" id="CHEBI:59789"/>
    </ligand>
</feature>
<gene>
    <name evidence="7" type="ORF">BCR43DRAFT_466030</name>
</gene>
<dbReference type="GO" id="GO:0008173">
    <property type="term" value="F:RNA methyltransferase activity"/>
    <property type="evidence" value="ECO:0007669"/>
    <property type="project" value="InterPro"/>
</dbReference>
<keyword evidence="3 5" id="KW-0949">S-adenosyl-L-methionine</keyword>
<dbReference type="InParanoid" id="A0A1X2HTD1"/>
<evidence type="ECO:0000256" key="5">
    <source>
        <dbReference type="PROSITE-ProRule" id="PRU01023"/>
    </source>
</evidence>
<organism evidence="7 8">
    <name type="scientific">Syncephalastrum racemosum</name>
    <name type="common">Filamentous fungus</name>
    <dbReference type="NCBI Taxonomy" id="13706"/>
    <lineage>
        <taxon>Eukaryota</taxon>
        <taxon>Fungi</taxon>
        <taxon>Fungi incertae sedis</taxon>
        <taxon>Mucoromycota</taxon>
        <taxon>Mucoromycotina</taxon>
        <taxon>Mucoromycetes</taxon>
        <taxon>Mucorales</taxon>
        <taxon>Syncephalastraceae</taxon>
        <taxon>Syncephalastrum</taxon>
    </lineage>
</organism>
<dbReference type="Pfam" id="PF01189">
    <property type="entry name" value="Methyltr_RsmB-F"/>
    <property type="match status" value="2"/>
</dbReference>
<sequence>MLDHEKDTLPSVTPFDIDRLPDSFQRFLSMNGIDPTVYTISNLPRYVRWNTQYDGTLPTLHDLRSQLDTDHVWAVPGREGVFGFMDNKRRLFDVPAYQARALFGMDLSSIIAVEALDVHPNDHIMDLCCAPGAKLCMLANLVAPGKGTVTGVDIATHRLATCRALLRKYNVGFNVRLFAADGTTFGAHPPARVGGDLVAPLHKEPSIMPYWAPKVLRHAQQATTLYDKVLVDAECTHDGSIAHILKYEQWGWDAFEKNFMDPDRIDTIAELQRNLLAQGWRMLKPGGVAVYSTCSLTIQQNEDIIGWFLQSHMDATLEPVPGMDLPPVALAPIKPSTCATQEIQVLLNNHCLRFDPLVSRTSGFFVARLRKKKVCD</sequence>
<accession>A0A1X2HTD1</accession>
<keyword evidence="2 5" id="KW-0808">Transferase</keyword>
<comment type="similarity">
    <text evidence="5">Belongs to the class I-like SAM-binding methyltransferase superfamily. RsmB/NOP family.</text>
</comment>
<dbReference type="InterPro" id="IPR023267">
    <property type="entry name" value="RCMT"/>
</dbReference>
<evidence type="ECO:0000256" key="2">
    <source>
        <dbReference type="ARBA" id="ARBA00022679"/>
    </source>
</evidence>
<reference evidence="7 8" key="1">
    <citation type="submission" date="2016-07" db="EMBL/GenBank/DDBJ databases">
        <title>Pervasive Adenine N6-methylation of Active Genes in Fungi.</title>
        <authorList>
            <consortium name="DOE Joint Genome Institute"/>
            <person name="Mondo S.J."/>
            <person name="Dannebaum R.O."/>
            <person name="Kuo R.C."/>
            <person name="Labutti K."/>
            <person name="Haridas S."/>
            <person name="Kuo A."/>
            <person name="Salamov A."/>
            <person name="Ahrendt S.R."/>
            <person name="Lipzen A."/>
            <person name="Sullivan W."/>
            <person name="Andreopoulos W.B."/>
            <person name="Clum A."/>
            <person name="Lindquist E."/>
            <person name="Daum C."/>
            <person name="Ramamoorthy G.K."/>
            <person name="Gryganskyi A."/>
            <person name="Culley D."/>
            <person name="Magnuson J.K."/>
            <person name="James T.Y."/>
            <person name="O'Malley M.A."/>
            <person name="Stajich J.E."/>
            <person name="Spatafora J.W."/>
            <person name="Visel A."/>
            <person name="Grigoriev I.V."/>
        </authorList>
    </citation>
    <scope>NUCLEOTIDE SEQUENCE [LARGE SCALE GENOMIC DNA]</scope>
    <source>
        <strain evidence="7 8">NRRL 2496</strain>
    </source>
</reference>
<evidence type="ECO:0000256" key="3">
    <source>
        <dbReference type="ARBA" id="ARBA00022691"/>
    </source>
</evidence>
<dbReference type="PRINTS" id="PR02010">
    <property type="entry name" value="RCMT9"/>
</dbReference>
<dbReference type="OMA" id="KYEKWGW"/>
<dbReference type="PANTHER" id="PTHR22807:SF16">
    <property type="entry name" value="SAM-DEPENDENT MTASE RSMB_NOP-TYPE DOMAIN-CONTAINING PROTEIN"/>
    <property type="match status" value="1"/>
</dbReference>
<proteinExistence type="inferred from homology"/>
<evidence type="ECO:0000256" key="1">
    <source>
        <dbReference type="ARBA" id="ARBA00022603"/>
    </source>
</evidence>
<dbReference type="STRING" id="13706.A0A1X2HTD1"/>
<dbReference type="InterPro" id="IPR049560">
    <property type="entry name" value="MeTrfase_RsmB-F_NOP2_cat"/>
</dbReference>
<dbReference type="PRINTS" id="PR02008">
    <property type="entry name" value="RCMTFAMILY"/>
</dbReference>
<dbReference type="AlphaFoldDB" id="A0A1X2HTD1"/>
<protein>
    <submittedName>
        <fullName evidence="7">S-adenosyl-L-methionine-dependent methyltransferase</fullName>
    </submittedName>
</protein>
<comment type="caution">
    <text evidence="5">Lacks conserved residue(s) required for the propagation of feature annotation.</text>
</comment>
<dbReference type="GO" id="GO:0003723">
    <property type="term" value="F:RNA binding"/>
    <property type="evidence" value="ECO:0007669"/>
    <property type="project" value="UniProtKB-UniRule"/>
</dbReference>
<dbReference type="InterPro" id="IPR029063">
    <property type="entry name" value="SAM-dependent_MTases_sf"/>
</dbReference>
<dbReference type="PROSITE" id="PS51686">
    <property type="entry name" value="SAM_MT_RSMB_NOP"/>
    <property type="match status" value="1"/>
</dbReference>
<dbReference type="CDD" id="cd02440">
    <property type="entry name" value="AdoMet_MTases"/>
    <property type="match status" value="1"/>
</dbReference>
<keyword evidence="8" id="KW-1185">Reference proteome</keyword>
<feature type="binding site" evidence="5">
    <location>
        <position position="153"/>
    </location>
    <ligand>
        <name>S-adenosyl-L-methionine</name>
        <dbReference type="ChEBI" id="CHEBI:59789"/>
    </ligand>
</feature>
<evidence type="ECO:0000313" key="8">
    <source>
        <dbReference type="Proteomes" id="UP000242180"/>
    </source>
</evidence>
<evidence type="ECO:0000256" key="4">
    <source>
        <dbReference type="ARBA" id="ARBA00022884"/>
    </source>
</evidence>
<name>A0A1X2HTD1_SYNRA</name>
<feature type="active site" description="Nucleophile" evidence="5">
    <location>
        <position position="294"/>
    </location>
</feature>
<keyword evidence="4 5" id="KW-0694">RNA-binding</keyword>
<dbReference type="SUPFAM" id="SSF53335">
    <property type="entry name" value="S-adenosyl-L-methionine-dependent methyltransferases"/>
    <property type="match status" value="1"/>
</dbReference>
<dbReference type="GO" id="GO:0001510">
    <property type="term" value="P:RNA methylation"/>
    <property type="evidence" value="ECO:0007669"/>
    <property type="project" value="InterPro"/>
</dbReference>
<evidence type="ECO:0000313" key="7">
    <source>
        <dbReference type="EMBL" id="ORZ02813.1"/>
    </source>
</evidence>
<evidence type="ECO:0000259" key="6">
    <source>
        <dbReference type="PROSITE" id="PS51686"/>
    </source>
</evidence>
<feature type="domain" description="SAM-dependent MTase RsmB/NOP-type" evidence="6">
    <location>
        <begin position="35"/>
        <end position="372"/>
    </location>
</feature>
<dbReference type="InterPro" id="IPR023269">
    <property type="entry name" value="RCMT_subfamily_9"/>
</dbReference>
<dbReference type="Proteomes" id="UP000242180">
    <property type="component" value="Unassembled WGS sequence"/>
</dbReference>
<dbReference type="InterPro" id="IPR001678">
    <property type="entry name" value="MeTrfase_RsmB-F_NOP2_dom"/>
</dbReference>
<keyword evidence="1 5" id="KW-0489">Methyltransferase</keyword>
<feature type="binding site" evidence="5">
    <location>
        <position position="181"/>
    </location>
    <ligand>
        <name>S-adenosyl-L-methionine</name>
        <dbReference type="ChEBI" id="CHEBI:59789"/>
    </ligand>
</feature>
<comment type="caution">
    <text evidence="7">The sequence shown here is derived from an EMBL/GenBank/DDBJ whole genome shotgun (WGS) entry which is preliminary data.</text>
</comment>
<dbReference type="EMBL" id="MCGN01000001">
    <property type="protein sequence ID" value="ORZ02813.1"/>
    <property type="molecule type" value="Genomic_DNA"/>
</dbReference>
<dbReference type="Gene3D" id="3.40.50.150">
    <property type="entry name" value="Vaccinia Virus protein VP39"/>
    <property type="match status" value="1"/>
</dbReference>
<dbReference type="PANTHER" id="PTHR22807">
    <property type="entry name" value="NOP2 YEAST -RELATED NOL1/NOP2/FMU SUN DOMAIN-CONTAINING"/>
    <property type="match status" value="1"/>
</dbReference>